<comment type="caution">
    <text evidence="6">The sequence shown here is derived from an EMBL/GenBank/DDBJ whole genome shotgun (WGS) entry which is preliminary data.</text>
</comment>
<dbReference type="InterPro" id="IPR029062">
    <property type="entry name" value="Class_I_gatase-like"/>
</dbReference>
<keyword evidence="6" id="KW-0456">Lyase</keyword>
<feature type="domain" description="Chorismate-utilising enzyme C-terminal" evidence="4">
    <location>
        <begin position="295"/>
        <end position="547"/>
    </location>
</feature>
<dbReference type="NCBIfam" id="TIGR01815">
    <property type="entry name" value="TrpE-clade3"/>
    <property type="match status" value="1"/>
</dbReference>
<evidence type="ECO:0000259" key="3">
    <source>
        <dbReference type="Pfam" id="PF00117"/>
    </source>
</evidence>
<accession>A0A7J5C0F8</accession>
<dbReference type="Pfam" id="PF00117">
    <property type="entry name" value="GATase"/>
    <property type="match status" value="1"/>
</dbReference>
<dbReference type="PRINTS" id="PR00096">
    <property type="entry name" value="GATASE"/>
</dbReference>
<evidence type="ECO:0000259" key="5">
    <source>
        <dbReference type="Pfam" id="PF04715"/>
    </source>
</evidence>
<keyword evidence="1" id="KW-0315">Glutamine amidotransferase</keyword>
<gene>
    <name evidence="6" type="ORF">F8O01_02635</name>
</gene>
<dbReference type="PRINTS" id="PR00097">
    <property type="entry name" value="ANTSNTHASEII"/>
</dbReference>
<feature type="region of interest" description="Disordered" evidence="2">
    <location>
        <begin position="1"/>
        <end position="66"/>
    </location>
</feature>
<evidence type="ECO:0000313" key="6">
    <source>
        <dbReference type="EMBL" id="KAB1660248.1"/>
    </source>
</evidence>
<dbReference type="PROSITE" id="PS51273">
    <property type="entry name" value="GATASE_TYPE_1"/>
    <property type="match status" value="1"/>
</dbReference>
<dbReference type="Gene3D" id="3.40.50.880">
    <property type="match status" value="1"/>
</dbReference>
<dbReference type="Pfam" id="PF00425">
    <property type="entry name" value="Chorismate_bind"/>
    <property type="match status" value="1"/>
</dbReference>
<dbReference type="EC" id="4.1.3.27" evidence="6"/>
<dbReference type="PANTHER" id="PTHR11236:SF9">
    <property type="entry name" value="ANTHRANILATE SYNTHASE COMPONENT 1"/>
    <property type="match status" value="1"/>
</dbReference>
<dbReference type="InterPro" id="IPR006221">
    <property type="entry name" value="TrpG/PapA_dom"/>
</dbReference>
<dbReference type="InterPro" id="IPR019999">
    <property type="entry name" value="Anth_synth_I-like"/>
</dbReference>
<dbReference type="Pfam" id="PF04715">
    <property type="entry name" value="Anth_synt_I_N"/>
    <property type="match status" value="1"/>
</dbReference>
<dbReference type="PANTHER" id="PTHR11236">
    <property type="entry name" value="AMINOBENZOATE/ANTHRANILATE SYNTHASE"/>
    <property type="match status" value="1"/>
</dbReference>
<organism evidence="6 7">
    <name type="scientific">Pseudoclavibacter chungangensis</name>
    <dbReference type="NCBI Taxonomy" id="587635"/>
    <lineage>
        <taxon>Bacteria</taxon>
        <taxon>Bacillati</taxon>
        <taxon>Actinomycetota</taxon>
        <taxon>Actinomycetes</taxon>
        <taxon>Micrococcales</taxon>
        <taxon>Microbacteriaceae</taxon>
        <taxon>Pseudoclavibacter</taxon>
    </lineage>
</organism>
<reference evidence="6 7" key="1">
    <citation type="submission" date="2019-09" db="EMBL/GenBank/DDBJ databases">
        <title>Phylogeny of genus Pseudoclavibacter and closely related genus.</title>
        <authorList>
            <person name="Li Y."/>
        </authorList>
    </citation>
    <scope>NUCLEOTIDE SEQUENCE [LARGE SCALE GENOMIC DNA]</scope>
    <source>
        <strain evidence="6 7">DSM 23821</strain>
    </source>
</reference>
<dbReference type="InterPro" id="IPR017926">
    <property type="entry name" value="GATASE"/>
</dbReference>
<dbReference type="GO" id="GO:0000162">
    <property type="term" value="P:L-tryptophan biosynthetic process"/>
    <property type="evidence" value="ECO:0007669"/>
    <property type="project" value="InterPro"/>
</dbReference>
<dbReference type="Gene3D" id="3.60.120.10">
    <property type="entry name" value="Anthranilate synthase"/>
    <property type="match status" value="1"/>
</dbReference>
<proteinExistence type="predicted"/>
<feature type="domain" description="Anthranilate synthase component I N-terminal" evidence="5">
    <location>
        <begin position="178"/>
        <end position="249"/>
    </location>
</feature>
<dbReference type="OrthoDB" id="3518032at2"/>
<dbReference type="InterPro" id="IPR005801">
    <property type="entry name" value="ADC_synthase"/>
</dbReference>
<dbReference type="NCBIfam" id="NF010081">
    <property type="entry name" value="PRK13566.1"/>
    <property type="match status" value="1"/>
</dbReference>
<feature type="region of interest" description="Disordered" evidence="2">
    <location>
        <begin position="268"/>
        <end position="290"/>
    </location>
</feature>
<name>A0A7J5C0F8_9MICO</name>
<dbReference type="InterPro" id="IPR010112">
    <property type="entry name" value="TrpE-G_bact"/>
</dbReference>
<dbReference type="GO" id="GO:0004049">
    <property type="term" value="F:anthranilate synthase activity"/>
    <property type="evidence" value="ECO:0007669"/>
    <property type="project" value="UniProtKB-EC"/>
</dbReference>
<keyword evidence="7" id="KW-1185">Reference proteome</keyword>
<dbReference type="InterPro" id="IPR006805">
    <property type="entry name" value="Anth_synth_I_N"/>
</dbReference>
<evidence type="ECO:0000256" key="2">
    <source>
        <dbReference type="SAM" id="MobiDB-lite"/>
    </source>
</evidence>
<sequence length="795" mass="86150">MRQPFRDTLNELESGRDVGRSGRPSGEAVRERRSVEGVPSTERRFVDRAPTRPPAGHTKGHPVFTTAHTSREADPAEMDDIQAGLDDRHGVVLSSGVEYPGRYTRWDIGFIDPPLVIEGRGFDLVVRALNERGRIPLTGLREVIAAVDGVHVTATIENEGAFGAFQVHVDPQRDEVLPEEARTRRRSSFSIVRAVIEALPDDVPHLGLYGSFGYDLVRQIEALDAPAGGAQRDLVVYLPDSVLVVDRQRGDAQRFDFEFALGGETTEGIARSATPSPFVGPSADARDERDHAPGEYAELVASAKSSFERGALFEVVPGQAFRRPLRATPSALFAHLRVSNPAPYGAFMNLGDNEFLVSASPEMFVRVSGTRVETVPISGTIRRGADAIEDADRILELLNSDKDRSELTMCTDVDRNDKSRVCVPGSVRIIGRRQVELYSKVIHTVDHVEGELRPGLDGLDAFATHMWAVTVTGAPKIWAMRFIDEYERTPRTWYGGAIGVVSANGDVNTGLTIRTAMIRDGIAEVRAGGTLLIDSVPEDEERETEMKASALLEAIDATGAAAAATADVDVTTAELVGAANTGAGTGRRILLLDHEDSFVQMLAGYMGESGAEVRTVRIPFGGIDRDALRAQLDDFDPDLVVMSPGPGTPDDFRDGEVLDEVLGRGLAVFGVCLGQQAIGEYFGGALGQLGYPLHGQERSVTRVADGFLDTLPETFTTGRYHSLYIDPATFPHDELVLVASDGDGIPMAVQHRTRPVFAVQFHPESLMTLRDSAGHQIIDAVLEAVSARNFQTAEV</sequence>
<evidence type="ECO:0000256" key="1">
    <source>
        <dbReference type="ARBA" id="ARBA00022962"/>
    </source>
</evidence>
<feature type="compositionally biased region" description="Basic and acidic residues" evidence="2">
    <location>
        <begin position="28"/>
        <end position="50"/>
    </location>
</feature>
<protein>
    <submittedName>
        <fullName evidence="6">Anthranilate synthase component I</fullName>
        <ecNumber evidence="6">4.1.3.27</ecNumber>
    </submittedName>
</protein>
<evidence type="ECO:0000313" key="7">
    <source>
        <dbReference type="Proteomes" id="UP000467240"/>
    </source>
</evidence>
<dbReference type="EMBL" id="WBJZ01000003">
    <property type="protein sequence ID" value="KAB1660248.1"/>
    <property type="molecule type" value="Genomic_DNA"/>
</dbReference>
<dbReference type="CDD" id="cd01743">
    <property type="entry name" value="GATase1_Anthranilate_Synthase"/>
    <property type="match status" value="1"/>
</dbReference>
<dbReference type="SUPFAM" id="SSF56322">
    <property type="entry name" value="ADC synthase"/>
    <property type="match status" value="1"/>
</dbReference>
<feature type="domain" description="Glutamine amidotransferase" evidence="3">
    <location>
        <begin position="590"/>
        <end position="772"/>
    </location>
</feature>
<evidence type="ECO:0000259" key="4">
    <source>
        <dbReference type="Pfam" id="PF00425"/>
    </source>
</evidence>
<dbReference type="AlphaFoldDB" id="A0A7J5C0F8"/>
<feature type="compositionally biased region" description="Basic and acidic residues" evidence="2">
    <location>
        <begin position="1"/>
        <end position="20"/>
    </location>
</feature>
<dbReference type="Proteomes" id="UP000467240">
    <property type="component" value="Unassembled WGS sequence"/>
</dbReference>
<dbReference type="SUPFAM" id="SSF52317">
    <property type="entry name" value="Class I glutamine amidotransferase-like"/>
    <property type="match status" value="1"/>
</dbReference>
<dbReference type="InterPro" id="IPR015890">
    <property type="entry name" value="Chorismate_C"/>
</dbReference>